<dbReference type="InterPro" id="IPR011050">
    <property type="entry name" value="Pectin_lyase_fold/virulence"/>
</dbReference>
<sequence>MVSRRQMLTGSAGLFGAAALPANPLPTSFLTQATSGRDADRRLDVATKAERFGAEQSGDRNLQGAPDWLHRELLMKVDAARAQNLSPSARMQAYANIGNWLPLPDQSALEASAVPRGIEQVTLLDEGASYQRAGSRPDRFAIRSQDGAWWQKASTDPHLYLPKNVRTLRSFGCRGDGKSDDLAAVQTALKFPGTLDGENLTYAVRGEIKLPDNGSIMNATFKQLDPGHRKRSTVSADGVNGLRLINLRVDRNGSGRDGGLETHFGIRIANGSGHLFQDVEVFGDNLGTGFGIQNCHDFDLIRPWVHDIKFVLPADPMDDRVQGIWISNSSNWRAYAPKVSDLGGSVNGGASFAKARTRGFVVGLGSGNFSIFGGQISRCDQGLDITGSNGNTYFAVYGLVAEECSLVGIKLANFNRHGKIDGCSAIRCGSLGFLCIASGDRGVETDDMPRDVVFRDCQAIDTGFDWERKGFPVPGAFIVSPSNVYKRWPKGVKLRNCRAIWTKPPEHPMYGFWNNVAYSGGEPNTVDADCVVTGNPDRAKHFLGWHHPECWLRAATVQSIPNSKPTNLVLEAAIDSMKMLNQRTGQAEIRLSGQYRVETQVSFKPNPINGRQIRILKNGEVLQNTEATVAGVVGFQTTVRTSFEGRFEEGDTVGVEVLQNSGAPLDLHEERGATWLCVRRLHAI</sequence>
<accession>A0A939JSL7</accession>
<organism evidence="1 2">
    <name type="scientific">Jiella flava</name>
    <dbReference type="NCBI Taxonomy" id="2816857"/>
    <lineage>
        <taxon>Bacteria</taxon>
        <taxon>Pseudomonadati</taxon>
        <taxon>Pseudomonadota</taxon>
        <taxon>Alphaproteobacteria</taxon>
        <taxon>Hyphomicrobiales</taxon>
        <taxon>Aurantimonadaceae</taxon>
        <taxon>Jiella</taxon>
    </lineage>
</organism>
<dbReference type="InterPro" id="IPR006311">
    <property type="entry name" value="TAT_signal"/>
</dbReference>
<protein>
    <submittedName>
        <fullName evidence="1">Right-handed parallel beta-helix repeat-containing protein</fullName>
    </submittedName>
</protein>
<dbReference type="Proteomes" id="UP000664122">
    <property type="component" value="Unassembled WGS sequence"/>
</dbReference>
<dbReference type="SUPFAM" id="SSF51126">
    <property type="entry name" value="Pectin lyase-like"/>
    <property type="match status" value="1"/>
</dbReference>
<evidence type="ECO:0000313" key="1">
    <source>
        <dbReference type="EMBL" id="MBO0663093.1"/>
    </source>
</evidence>
<dbReference type="PROSITE" id="PS51318">
    <property type="entry name" value="TAT"/>
    <property type="match status" value="1"/>
</dbReference>
<proteinExistence type="predicted"/>
<name>A0A939JSL7_9HYPH</name>
<keyword evidence="2" id="KW-1185">Reference proteome</keyword>
<dbReference type="AlphaFoldDB" id="A0A939JSL7"/>
<evidence type="ECO:0000313" key="2">
    <source>
        <dbReference type="Proteomes" id="UP000664122"/>
    </source>
</evidence>
<dbReference type="RefSeq" id="WP_207257876.1">
    <property type="nucleotide sequence ID" value="NZ_JAFMPP010000008.1"/>
</dbReference>
<dbReference type="Gene3D" id="2.160.20.10">
    <property type="entry name" value="Single-stranded right-handed beta-helix, Pectin lyase-like"/>
    <property type="match status" value="1"/>
</dbReference>
<reference evidence="1" key="1">
    <citation type="submission" date="2021-03" db="EMBL/GenBank/DDBJ databases">
        <title>Whole genome sequence of Jiella sp. CQZ9-1.</title>
        <authorList>
            <person name="Tuo L."/>
        </authorList>
    </citation>
    <scope>NUCLEOTIDE SEQUENCE</scope>
    <source>
        <strain evidence="1">CQZ9-1</strain>
    </source>
</reference>
<dbReference type="InterPro" id="IPR012334">
    <property type="entry name" value="Pectin_lyas_fold"/>
</dbReference>
<comment type="caution">
    <text evidence="1">The sequence shown here is derived from an EMBL/GenBank/DDBJ whole genome shotgun (WGS) entry which is preliminary data.</text>
</comment>
<dbReference type="EMBL" id="JAFMPP010000008">
    <property type="protein sequence ID" value="MBO0663093.1"/>
    <property type="molecule type" value="Genomic_DNA"/>
</dbReference>
<gene>
    <name evidence="1" type="ORF">J1C48_10940</name>
</gene>